<reference evidence="12" key="1">
    <citation type="submission" date="2016-10" db="EMBL/GenBank/DDBJ databases">
        <authorList>
            <person name="Varghese N."/>
            <person name="Submissions S."/>
        </authorList>
    </citation>
    <scope>NUCLEOTIDE SEQUENCE [LARGE SCALE GENOMIC DNA]</scope>
    <source>
        <strain evidence="12">DSM 25329</strain>
    </source>
</reference>
<evidence type="ECO:0000313" key="11">
    <source>
        <dbReference type="EMBL" id="SDG57410.1"/>
    </source>
</evidence>
<evidence type="ECO:0000256" key="3">
    <source>
        <dbReference type="ARBA" id="ARBA00022553"/>
    </source>
</evidence>
<dbReference type="Gene3D" id="1.20.5.1930">
    <property type="match status" value="1"/>
</dbReference>
<keyword evidence="12" id="KW-1185">Reference proteome</keyword>
<keyword evidence="8" id="KW-0902">Two-component regulatory system</keyword>
<dbReference type="PANTHER" id="PTHR24421:SF10">
    <property type="entry name" value="NITRATE_NITRITE SENSOR PROTEIN NARQ"/>
    <property type="match status" value="1"/>
</dbReference>
<evidence type="ECO:0000259" key="10">
    <source>
        <dbReference type="Pfam" id="PF07730"/>
    </source>
</evidence>
<name>A0A1G7VEN8_9BACT</name>
<evidence type="ECO:0000256" key="2">
    <source>
        <dbReference type="ARBA" id="ARBA00012438"/>
    </source>
</evidence>
<dbReference type="OrthoDB" id="1523646at2"/>
<dbReference type="GO" id="GO:0046983">
    <property type="term" value="F:protein dimerization activity"/>
    <property type="evidence" value="ECO:0007669"/>
    <property type="project" value="InterPro"/>
</dbReference>
<organism evidence="11 12">
    <name type="scientific">Dyadobacter soli</name>
    <dbReference type="NCBI Taxonomy" id="659014"/>
    <lineage>
        <taxon>Bacteria</taxon>
        <taxon>Pseudomonadati</taxon>
        <taxon>Bacteroidota</taxon>
        <taxon>Cytophagia</taxon>
        <taxon>Cytophagales</taxon>
        <taxon>Spirosomataceae</taxon>
        <taxon>Dyadobacter</taxon>
    </lineage>
</organism>
<sequence>MKIRCMKWLLFTLSILGIGLTRQGAYGQSYVVTKLKLFPDRDKVLIKDVARDSKGFVWFLTNGEIYRYDGYRSLDVLQTIASQLQINDMPQRILIDRQDRLWMVGNANLSYLDLKTWKVHSVETALLPPVQERQIFSISELSDATVVVAYENGHLLLVKEHQFFRVDDLFEKSRRSSNKMAPRSITHWKGKIWVGTQVGIMMSIDPAKQYKTHFITLPIGDVQVRSLIGHLDTLYIDVPGRNVAVRLAEGVGRQMQPEGFKLSNDKFFLLKDGLDILVYAEDDTVYVMNHDFRLREKVSMPAQNKLRTVAGVITGDEILLGTEEGIFVVYPKAKGLTQLIPQNNGPNKSTRGIYVYPVGSIFYSTYSGAGYIDSAGAVYTFAELKHAYALLPLNEHELLVGTEGGFLKVFNRQSRAIKPLEYSLSANVQKKYSGHLPNYVLCLAETSTQILIGGMNGLWLLDKKLRVLDRYELTEGAPHMLDLQIRHIHKLSDKHLLLSTSLGLFELKNGTLVKRYPQSGNMGVYKTMVENNILWIATQGAGLVGLDRQWNKVKQLTTASGLANNLVYSLEQIDGVKVLGTADGLNLVDGQYRVRRIGTAEGLSQPEFNSGASFVDARRKRVYVGGLSGYAVLDMHQGWFDPAHQLQSFVAEVHTSTGRTGQKSRDYTWPYRGETTLKLVPGQSLTALYVGTPGNYRAGCNLAYARNGGDWESLDGGQFISLIEPSTGLYDLQLRTRSTGLGHSSKVVTVIKLPHFSETWWFRGLLVLCAAGIVVLFYRSRVAKVRREQAIRNQIAADLHDEVGSSLTRIFFQANSLADNLEPAGKQDRQLALIADTSKQALSTMSDIVWSIDSRFDTMKDLVIRMKDYVYRLREELGFRYRFEEGVDTDAGILSQMVRQNIFLIFKEALNNAIKHSDGSEILIRLLAEPHLSLVVVNQYRENTIPLGARLGGRGLENMTLRAAKVGGKLSIDDARGRFCVTLEIPPKRGMSTRAQSPNFV</sequence>
<proteinExistence type="predicted"/>
<dbReference type="EC" id="2.7.13.3" evidence="2"/>
<evidence type="ECO:0000256" key="8">
    <source>
        <dbReference type="ARBA" id="ARBA00023012"/>
    </source>
</evidence>
<dbReference type="Pfam" id="PF07730">
    <property type="entry name" value="HisKA_3"/>
    <property type="match status" value="1"/>
</dbReference>
<comment type="catalytic activity">
    <reaction evidence="1">
        <text>ATP + protein L-histidine = ADP + protein N-phospho-L-histidine.</text>
        <dbReference type="EC" id="2.7.13.3"/>
    </reaction>
</comment>
<keyword evidence="3" id="KW-0597">Phosphoprotein</keyword>
<dbReference type="GO" id="GO:0005524">
    <property type="term" value="F:ATP binding"/>
    <property type="evidence" value="ECO:0007669"/>
    <property type="project" value="UniProtKB-KW"/>
</dbReference>
<keyword evidence="7" id="KW-0067">ATP-binding</keyword>
<dbReference type="InterPro" id="IPR036890">
    <property type="entry name" value="HATPase_C_sf"/>
</dbReference>
<accession>A0A1G7VEN8</accession>
<dbReference type="AlphaFoldDB" id="A0A1G7VEN8"/>
<dbReference type="InterPro" id="IPR011047">
    <property type="entry name" value="Quinoprotein_ADH-like_sf"/>
</dbReference>
<evidence type="ECO:0000313" key="12">
    <source>
        <dbReference type="Proteomes" id="UP000198748"/>
    </source>
</evidence>
<evidence type="ECO:0000256" key="7">
    <source>
        <dbReference type="ARBA" id="ARBA00022840"/>
    </source>
</evidence>
<dbReference type="InterPro" id="IPR011712">
    <property type="entry name" value="Sig_transdc_His_kin_sub3_dim/P"/>
</dbReference>
<dbReference type="Gene3D" id="2.130.10.10">
    <property type="entry name" value="YVTN repeat-like/Quinoprotein amine dehydrogenase"/>
    <property type="match status" value="2"/>
</dbReference>
<dbReference type="CDD" id="cd16917">
    <property type="entry name" value="HATPase_UhpB-NarQ-NarX-like"/>
    <property type="match status" value="1"/>
</dbReference>
<keyword evidence="9" id="KW-1133">Transmembrane helix</keyword>
<feature type="domain" description="Signal transduction histidine kinase subgroup 3 dimerisation and phosphoacceptor" evidence="10">
    <location>
        <begin position="792"/>
        <end position="851"/>
    </location>
</feature>
<dbReference type="GO" id="GO:0016020">
    <property type="term" value="C:membrane"/>
    <property type="evidence" value="ECO:0007669"/>
    <property type="project" value="InterPro"/>
</dbReference>
<dbReference type="Gene3D" id="3.30.565.10">
    <property type="entry name" value="Histidine kinase-like ATPase, C-terminal domain"/>
    <property type="match status" value="1"/>
</dbReference>
<evidence type="ECO:0000256" key="9">
    <source>
        <dbReference type="SAM" id="Phobius"/>
    </source>
</evidence>
<dbReference type="InterPro" id="IPR015943">
    <property type="entry name" value="WD40/YVTN_repeat-like_dom_sf"/>
</dbReference>
<keyword evidence="6 11" id="KW-0418">Kinase</keyword>
<keyword evidence="5" id="KW-0547">Nucleotide-binding</keyword>
<evidence type="ECO:0000256" key="5">
    <source>
        <dbReference type="ARBA" id="ARBA00022741"/>
    </source>
</evidence>
<evidence type="ECO:0000256" key="1">
    <source>
        <dbReference type="ARBA" id="ARBA00000085"/>
    </source>
</evidence>
<gene>
    <name evidence="11" type="ORF">SAMN04487996_12034</name>
</gene>
<keyword evidence="9" id="KW-0812">Transmembrane</keyword>
<keyword evidence="4" id="KW-0808">Transferase</keyword>
<dbReference type="SUPFAM" id="SSF55874">
    <property type="entry name" value="ATPase domain of HSP90 chaperone/DNA topoisomerase II/histidine kinase"/>
    <property type="match status" value="1"/>
</dbReference>
<dbReference type="Proteomes" id="UP000198748">
    <property type="component" value="Unassembled WGS sequence"/>
</dbReference>
<feature type="transmembrane region" description="Helical" evidence="9">
    <location>
        <begin position="760"/>
        <end position="778"/>
    </location>
</feature>
<keyword evidence="9" id="KW-0472">Membrane</keyword>
<dbReference type="STRING" id="659014.SAMN04487996_12034"/>
<dbReference type="PANTHER" id="PTHR24421">
    <property type="entry name" value="NITRATE/NITRITE SENSOR PROTEIN NARX-RELATED"/>
    <property type="match status" value="1"/>
</dbReference>
<dbReference type="InterPro" id="IPR050482">
    <property type="entry name" value="Sensor_HK_TwoCompSys"/>
</dbReference>
<evidence type="ECO:0000256" key="6">
    <source>
        <dbReference type="ARBA" id="ARBA00022777"/>
    </source>
</evidence>
<dbReference type="EMBL" id="FNAN01000020">
    <property type="protein sequence ID" value="SDG57410.1"/>
    <property type="molecule type" value="Genomic_DNA"/>
</dbReference>
<protein>
    <recommendedName>
        <fullName evidence="2">histidine kinase</fullName>
        <ecNumber evidence="2">2.7.13.3</ecNumber>
    </recommendedName>
</protein>
<dbReference type="SUPFAM" id="SSF50998">
    <property type="entry name" value="Quinoprotein alcohol dehydrogenase-like"/>
    <property type="match status" value="2"/>
</dbReference>
<evidence type="ECO:0000256" key="4">
    <source>
        <dbReference type="ARBA" id="ARBA00022679"/>
    </source>
</evidence>
<dbReference type="GO" id="GO:0000155">
    <property type="term" value="F:phosphorelay sensor kinase activity"/>
    <property type="evidence" value="ECO:0007669"/>
    <property type="project" value="InterPro"/>
</dbReference>